<dbReference type="EMBL" id="JYPD01000024">
    <property type="protein sequence ID" value="KXK08504.1"/>
    <property type="molecule type" value="Genomic_DNA"/>
</dbReference>
<dbReference type="Proteomes" id="UP000070449">
    <property type="component" value="Unassembled WGS sequence"/>
</dbReference>
<proteinExistence type="predicted"/>
<accession>A0A136KGG1</accession>
<evidence type="ECO:0000313" key="1">
    <source>
        <dbReference type="EMBL" id="KXK08504.1"/>
    </source>
</evidence>
<evidence type="ECO:0000313" key="2">
    <source>
        <dbReference type="Proteomes" id="UP000070449"/>
    </source>
</evidence>
<gene>
    <name evidence="1" type="ORF">UZ20_WS6002000763</name>
</gene>
<name>A0A136KGG1_9BACT</name>
<organism evidence="1 2">
    <name type="scientific">candidate division WS6 bacterium OLB21</name>
    <dbReference type="NCBI Taxonomy" id="1617427"/>
    <lineage>
        <taxon>Bacteria</taxon>
        <taxon>Candidatus Dojkabacteria</taxon>
    </lineage>
</organism>
<comment type="caution">
    <text evidence="1">The sequence shown here is derived from an EMBL/GenBank/DDBJ whole genome shotgun (WGS) entry which is preliminary data.</text>
</comment>
<dbReference type="STRING" id="1617427.UZ20_WS6002000763"/>
<reference evidence="1 2" key="1">
    <citation type="submission" date="2015-02" db="EMBL/GenBank/DDBJ databases">
        <title>Improved understanding of the partial-nitritation anammox process through 23 genomes representing the majority of the microbial community.</title>
        <authorList>
            <person name="Speth D.R."/>
            <person name="In T Zandt M."/>
            <person name="Guerrero Cruz S."/>
            <person name="Jetten M.S."/>
            <person name="Dutilh B.E."/>
        </authorList>
    </citation>
    <scope>NUCLEOTIDE SEQUENCE [LARGE SCALE GENOMIC DNA]</scope>
    <source>
        <strain evidence="1">OLB21</strain>
    </source>
</reference>
<sequence>MLEKDNNICISSLYRGALHLLDNTNAETEARDSIFYYLGKLNDGIIPSEGVQEILFKARTSPDINSTLNQIINYAEIDRLADDYHRQQQIEALPLRNISEMRREALISFVGSQMRSADSILLAKHIDSECPFELNDDCNQDVQERKSILIEAGKRLITIIKTVLRSGREDYNDEEATEASELYKQMKKMRID</sequence>
<protein>
    <submittedName>
        <fullName evidence="1">Uncharacterized protein</fullName>
    </submittedName>
</protein>
<dbReference type="AlphaFoldDB" id="A0A136KGG1"/>